<name>A0A5B7HFI1_PORTR</name>
<evidence type="ECO:0000313" key="2">
    <source>
        <dbReference type="EMBL" id="MPC68766.1"/>
    </source>
</evidence>
<dbReference type="AlphaFoldDB" id="A0A5B7HFI1"/>
<keyword evidence="3" id="KW-1185">Reference proteome</keyword>
<dbReference type="EMBL" id="VSRR010028335">
    <property type="protein sequence ID" value="MPC68766.1"/>
    <property type="molecule type" value="Genomic_DNA"/>
</dbReference>
<reference evidence="2 3" key="1">
    <citation type="submission" date="2019-05" db="EMBL/GenBank/DDBJ databases">
        <title>Another draft genome of Portunus trituberculatus and its Hox gene families provides insights of decapod evolution.</title>
        <authorList>
            <person name="Jeong J.-H."/>
            <person name="Song I."/>
            <person name="Kim S."/>
            <person name="Choi T."/>
            <person name="Kim D."/>
            <person name="Ryu S."/>
            <person name="Kim W."/>
        </authorList>
    </citation>
    <scope>NUCLEOTIDE SEQUENCE [LARGE SCALE GENOMIC DNA]</scope>
    <source>
        <tissue evidence="2">Muscle</tissue>
    </source>
</reference>
<gene>
    <name evidence="2" type="ORF">E2C01_062975</name>
</gene>
<feature type="region of interest" description="Disordered" evidence="1">
    <location>
        <begin position="1"/>
        <end position="105"/>
    </location>
</feature>
<comment type="caution">
    <text evidence="2">The sequence shown here is derived from an EMBL/GenBank/DDBJ whole genome shotgun (WGS) entry which is preliminary data.</text>
</comment>
<evidence type="ECO:0000313" key="3">
    <source>
        <dbReference type="Proteomes" id="UP000324222"/>
    </source>
</evidence>
<organism evidence="2 3">
    <name type="scientific">Portunus trituberculatus</name>
    <name type="common">Swimming crab</name>
    <name type="synonym">Neptunus trituberculatus</name>
    <dbReference type="NCBI Taxonomy" id="210409"/>
    <lineage>
        <taxon>Eukaryota</taxon>
        <taxon>Metazoa</taxon>
        <taxon>Ecdysozoa</taxon>
        <taxon>Arthropoda</taxon>
        <taxon>Crustacea</taxon>
        <taxon>Multicrustacea</taxon>
        <taxon>Malacostraca</taxon>
        <taxon>Eumalacostraca</taxon>
        <taxon>Eucarida</taxon>
        <taxon>Decapoda</taxon>
        <taxon>Pleocyemata</taxon>
        <taxon>Brachyura</taxon>
        <taxon>Eubrachyura</taxon>
        <taxon>Portunoidea</taxon>
        <taxon>Portunidae</taxon>
        <taxon>Portuninae</taxon>
        <taxon>Portunus</taxon>
    </lineage>
</organism>
<feature type="compositionally biased region" description="Basic and acidic residues" evidence="1">
    <location>
        <begin position="36"/>
        <end position="64"/>
    </location>
</feature>
<dbReference type="Proteomes" id="UP000324222">
    <property type="component" value="Unassembled WGS sequence"/>
</dbReference>
<evidence type="ECO:0000256" key="1">
    <source>
        <dbReference type="SAM" id="MobiDB-lite"/>
    </source>
</evidence>
<feature type="compositionally biased region" description="Basic and acidic residues" evidence="1">
    <location>
        <begin position="75"/>
        <end position="105"/>
    </location>
</feature>
<proteinExistence type="predicted"/>
<feature type="compositionally biased region" description="Gly residues" evidence="1">
    <location>
        <begin position="1"/>
        <end position="15"/>
    </location>
</feature>
<sequence>MNVQVEGGGGGGGVDAKGLMSTKEGKSDILAAKYKAGSERREASESIKGGGEERVRVRGIEGKKSKAGNKNSRVPGEDNRRSKRREGCEGEQEEIVKGEVGEGFL</sequence>
<protein>
    <submittedName>
        <fullName evidence="2">Uncharacterized protein</fullName>
    </submittedName>
</protein>
<accession>A0A5B7HFI1</accession>